<evidence type="ECO:0008006" key="3">
    <source>
        <dbReference type="Google" id="ProtNLM"/>
    </source>
</evidence>
<gene>
    <name evidence="1" type="ORF">BJY01DRAFT_202366</name>
</gene>
<evidence type="ECO:0000313" key="2">
    <source>
        <dbReference type="Proteomes" id="UP001610446"/>
    </source>
</evidence>
<comment type="caution">
    <text evidence="1">The sequence shown here is derived from an EMBL/GenBank/DDBJ whole genome shotgun (WGS) entry which is preliminary data.</text>
</comment>
<evidence type="ECO:0000313" key="1">
    <source>
        <dbReference type="EMBL" id="KAL2857851.1"/>
    </source>
</evidence>
<protein>
    <recommendedName>
        <fullName evidence="3">Secreted protein</fullName>
    </recommendedName>
</protein>
<accession>A0ABR4KZZ8</accession>
<keyword evidence="2" id="KW-1185">Reference proteome</keyword>
<proteinExistence type="predicted"/>
<name>A0ABR4KZZ8_9EURO</name>
<organism evidence="1 2">
    <name type="scientific">Aspergillus pseudoustus</name>
    <dbReference type="NCBI Taxonomy" id="1810923"/>
    <lineage>
        <taxon>Eukaryota</taxon>
        <taxon>Fungi</taxon>
        <taxon>Dikarya</taxon>
        <taxon>Ascomycota</taxon>
        <taxon>Pezizomycotina</taxon>
        <taxon>Eurotiomycetes</taxon>
        <taxon>Eurotiomycetidae</taxon>
        <taxon>Eurotiales</taxon>
        <taxon>Aspergillaceae</taxon>
        <taxon>Aspergillus</taxon>
        <taxon>Aspergillus subgen. Nidulantes</taxon>
    </lineage>
</organism>
<dbReference type="Proteomes" id="UP001610446">
    <property type="component" value="Unassembled WGS sequence"/>
</dbReference>
<dbReference type="EMBL" id="JBFXLU010000003">
    <property type="protein sequence ID" value="KAL2857851.1"/>
    <property type="molecule type" value="Genomic_DNA"/>
</dbReference>
<reference evidence="1 2" key="1">
    <citation type="submission" date="2024-07" db="EMBL/GenBank/DDBJ databases">
        <title>Section-level genome sequencing and comparative genomics of Aspergillus sections Usti and Cavernicolus.</title>
        <authorList>
            <consortium name="Lawrence Berkeley National Laboratory"/>
            <person name="Nybo J.L."/>
            <person name="Vesth T.C."/>
            <person name="Theobald S."/>
            <person name="Frisvad J.C."/>
            <person name="Larsen T.O."/>
            <person name="Kjaerboelling I."/>
            <person name="Rothschild-Mancinelli K."/>
            <person name="Lyhne E.K."/>
            <person name="Kogle M.E."/>
            <person name="Barry K."/>
            <person name="Clum A."/>
            <person name="Na H."/>
            <person name="Ledsgaard L."/>
            <person name="Lin J."/>
            <person name="Lipzen A."/>
            <person name="Kuo A."/>
            <person name="Riley R."/>
            <person name="Mondo S."/>
            <person name="Labutti K."/>
            <person name="Haridas S."/>
            <person name="Pangalinan J."/>
            <person name="Salamov A.A."/>
            <person name="Simmons B.A."/>
            <person name="Magnuson J.K."/>
            <person name="Chen J."/>
            <person name="Drula E."/>
            <person name="Henrissat B."/>
            <person name="Wiebenga A."/>
            <person name="Lubbers R.J."/>
            <person name="Gomes A.C."/>
            <person name="Makela M.R."/>
            <person name="Stajich J."/>
            <person name="Grigoriev I.V."/>
            <person name="Mortensen U.H."/>
            <person name="De Vries R.P."/>
            <person name="Baker S.E."/>
            <person name="Andersen M.R."/>
        </authorList>
    </citation>
    <scope>NUCLEOTIDE SEQUENCE [LARGE SCALE GENOMIC DNA]</scope>
    <source>
        <strain evidence="1 2">CBS 123904</strain>
    </source>
</reference>
<sequence>MAVALTSLSGTRVVRSQLIRWSIWITPRAVSATRVDSSRSPGLQWALPYLSVCWVVVHKMKSRSYGLGTRAS</sequence>